<feature type="domain" description="RNase H type-1" evidence="1">
    <location>
        <begin position="61"/>
        <end position="130"/>
    </location>
</feature>
<dbReference type="GO" id="GO:0003676">
    <property type="term" value="F:nucleic acid binding"/>
    <property type="evidence" value="ECO:0007669"/>
    <property type="project" value="InterPro"/>
</dbReference>
<evidence type="ECO:0000313" key="2">
    <source>
        <dbReference type="EMBL" id="KAF6441004.1"/>
    </source>
</evidence>
<dbReference type="Proteomes" id="UP000593571">
    <property type="component" value="Unassembled WGS sequence"/>
</dbReference>
<dbReference type="InterPro" id="IPR002156">
    <property type="entry name" value="RNaseH_domain"/>
</dbReference>
<dbReference type="Pfam" id="PF00075">
    <property type="entry name" value="RNase_H"/>
    <property type="match status" value="1"/>
</dbReference>
<gene>
    <name evidence="2" type="ORF">HJG63_012233</name>
</gene>
<dbReference type="SUPFAM" id="SSF53098">
    <property type="entry name" value="Ribonuclease H-like"/>
    <property type="match status" value="1"/>
</dbReference>
<dbReference type="GO" id="GO:0004523">
    <property type="term" value="F:RNA-DNA hybrid ribonuclease activity"/>
    <property type="evidence" value="ECO:0007669"/>
    <property type="project" value="InterPro"/>
</dbReference>
<protein>
    <recommendedName>
        <fullName evidence="1">RNase H type-1 domain-containing protein</fullName>
    </recommendedName>
</protein>
<sequence>MTYSRIPGSPPRPAEDQLLQSYYHQRNLLSDPDPETPVHDCIDFTDTVCSSQPDFEDSPLPEASEVLFMDGGGFMQEGRRYTGTVVVTLTGTIWSQALPHGTSAQKAELITLTEALRWGKDITVTIYSDG</sequence>
<organism evidence="2 3">
    <name type="scientific">Rousettus aegyptiacus</name>
    <name type="common">Egyptian fruit bat</name>
    <name type="synonym">Pteropus aegyptiacus</name>
    <dbReference type="NCBI Taxonomy" id="9407"/>
    <lineage>
        <taxon>Eukaryota</taxon>
        <taxon>Metazoa</taxon>
        <taxon>Chordata</taxon>
        <taxon>Craniata</taxon>
        <taxon>Vertebrata</taxon>
        <taxon>Euteleostomi</taxon>
        <taxon>Mammalia</taxon>
        <taxon>Eutheria</taxon>
        <taxon>Laurasiatheria</taxon>
        <taxon>Chiroptera</taxon>
        <taxon>Yinpterochiroptera</taxon>
        <taxon>Pteropodoidea</taxon>
        <taxon>Pteropodidae</taxon>
        <taxon>Rousettinae</taxon>
        <taxon>Rousettus</taxon>
    </lineage>
</organism>
<accession>A0A7J8EZT8</accession>
<name>A0A7J8EZT8_ROUAE</name>
<dbReference type="AlphaFoldDB" id="A0A7J8EZT8"/>
<dbReference type="InterPro" id="IPR036397">
    <property type="entry name" value="RNaseH_sf"/>
</dbReference>
<dbReference type="EMBL" id="JACASE010000008">
    <property type="protein sequence ID" value="KAF6441004.1"/>
    <property type="molecule type" value="Genomic_DNA"/>
</dbReference>
<dbReference type="PROSITE" id="PS50879">
    <property type="entry name" value="RNASE_H_1"/>
    <property type="match status" value="1"/>
</dbReference>
<evidence type="ECO:0000259" key="1">
    <source>
        <dbReference type="PROSITE" id="PS50879"/>
    </source>
</evidence>
<comment type="caution">
    <text evidence="2">The sequence shown here is derived from an EMBL/GenBank/DDBJ whole genome shotgun (WGS) entry which is preliminary data.</text>
</comment>
<evidence type="ECO:0000313" key="3">
    <source>
        <dbReference type="Proteomes" id="UP000593571"/>
    </source>
</evidence>
<proteinExistence type="predicted"/>
<reference evidence="2 3" key="1">
    <citation type="journal article" date="2020" name="Nature">
        <title>Six reference-quality genomes reveal evolution of bat adaptations.</title>
        <authorList>
            <person name="Jebb D."/>
            <person name="Huang Z."/>
            <person name="Pippel M."/>
            <person name="Hughes G.M."/>
            <person name="Lavrichenko K."/>
            <person name="Devanna P."/>
            <person name="Winkler S."/>
            <person name="Jermiin L.S."/>
            <person name="Skirmuntt E.C."/>
            <person name="Katzourakis A."/>
            <person name="Burkitt-Gray L."/>
            <person name="Ray D.A."/>
            <person name="Sullivan K.A.M."/>
            <person name="Roscito J.G."/>
            <person name="Kirilenko B.M."/>
            <person name="Davalos L.M."/>
            <person name="Corthals A.P."/>
            <person name="Power M.L."/>
            <person name="Jones G."/>
            <person name="Ransome R.D."/>
            <person name="Dechmann D.K.N."/>
            <person name="Locatelli A.G."/>
            <person name="Puechmaille S.J."/>
            <person name="Fedrigo O."/>
            <person name="Jarvis E.D."/>
            <person name="Hiller M."/>
            <person name="Vernes S.C."/>
            <person name="Myers E.W."/>
            <person name="Teeling E.C."/>
        </authorList>
    </citation>
    <scope>NUCLEOTIDE SEQUENCE [LARGE SCALE GENOMIC DNA]</scope>
    <source>
        <strain evidence="2">MRouAeg1</strain>
        <tissue evidence="2">Muscle</tissue>
    </source>
</reference>
<dbReference type="Gene3D" id="3.30.420.10">
    <property type="entry name" value="Ribonuclease H-like superfamily/Ribonuclease H"/>
    <property type="match status" value="1"/>
</dbReference>
<dbReference type="InterPro" id="IPR012337">
    <property type="entry name" value="RNaseH-like_sf"/>
</dbReference>
<keyword evidence="3" id="KW-1185">Reference proteome</keyword>